<dbReference type="InterPro" id="IPR004378">
    <property type="entry name" value="F420H2_quin_Rdtase"/>
</dbReference>
<comment type="catalytic activity">
    <reaction evidence="2">
        <text>oxidized coenzyme F420-(gamma-L-Glu)(n) + a quinol + H(+) = reduced coenzyme F420-(gamma-L-Glu)(n) + a quinone</text>
        <dbReference type="Rhea" id="RHEA:39663"/>
        <dbReference type="Rhea" id="RHEA-COMP:12939"/>
        <dbReference type="Rhea" id="RHEA-COMP:14378"/>
        <dbReference type="ChEBI" id="CHEBI:15378"/>
        <dbReference type="ChEBI" id="CHEBI:24646"/>
        <dbReference type="ChEBI" id="CHEBI:132124"/>
        <dbReference type="ChEBI" id="CHEBI:133980"/>
        <dbReference type="ChEBI" id="CHEBI:139511"/>
    </reaction>
</comment>
<evidence type="ECO:0000313" key="3">
    <source>
        <dbReference type="EMBL" id="QIP38233.1"/>
    </source>
</evidence>
<sequence>MTTPPAKPKGLDAPATVKIIKWMSKANVAMYRATDGRLGSKWRVGSAFPRGLPICLLTTTGRKSGEERISPLLFLEDGENVILVASQGGLPKNPMWYLNIKADPVVTVQIKSRIRSMKARVSTEDERARLWPMLTAMYPDFDNYQAWTDRIIPVIVCEPLKK</sequence>
<dbReference type="GO" id="GO:0070967">
    <property type="term" value="F:coenzyme F420 binding"/>
    <property type="evidence" value="ECO:0007669"/>
    <property type="project" value="TreeGrafter"/>
</dbReference>
<dbReference type="GeneID" id="57488932"/>
<dbReference type="Pfam" id="PF04075">
    <property type="entry name" value="F420H2_quin_red"/>
    <property type="match status" value="1"/>
</dbReference>
<dbReference type="EMBL" id="CP050124">
    <property type="protein sequence ID" value="QIP38233.1"/>
    <property type="molecule type" value="Genomic_DNA"/>
</dbReference>
<name>A0A0C2ZY72_RHOER</name>
<dbReference type="GO" id="GO:0005886">
    <property type="term" value="C:plasma membrane"/>
    <property type="evidence" value="ECO:0007669"/>
    <property type="project" value="TreeGrafter"/>
</dbReference>
<comment type="similarity">
    <text evidence="1">Belongs to the F420H(2)-dependent quinone reductase family.</text>
</comment>
<accession>A0A0C2ZY72</accession>
<dbReference type="RefSeq" id="WP_029254509.1">
    <property type="nucleotide sequence ID" value="NZ_CP050124.1"/>
</dbReference>
<dbReference type="PANTHER" id="PTHR39428:SF3">
    <property type="entry name" value="DEAZAFLAVIN-DEPENDENT NITROREDUCTASE"/>
    <property type="match status" value="1"/>
</dbReference>
<dbReference type="NCBIfam" id="TIGR00026">
    <property type="entry name" value="hi_GC_TIGR00026"/>
    <property type="match status" value="1"/>
</dbReference>
<evidence type="ECO:0000313" key="4">
    <source>
        <dbReference type="Proteomes" id="UP000502345"/>
    </source>
</evidence>
<dbReference type="GO" id="GO:0016491">
    <property type="term" value="F:oxidoreductase activity"/>
    <property type="evidence" value="ECO:0007669"/>
    <property type="project" value="InterPro"/>
</dbReference>
<gene>
    <name evidence="3" type="ORF">G9444_0989</name>
</gene>
<evidence type="ECO:0000256" key="1">
    <source>
        <dbReference type="ARBA" id="ARBA00008710"/>
    </source>
</evidence>
<dbReference type="AlphaFoldDB" id="A0A0C2ZY72"/>
<reference evidence="3 4" key="1">
    <citation type="submission" date="2020-03" db="EMBL/GenBank/DDBJ databases">
        <title>Screen low temperature-resistant strains for efficient degradation of petroleum hydrocarbons under the low temperature.</title>
        <authorList>
            <person name="Wang Y."/>
            <person name="Chen J."/>
        </authorList>
    </citation>
    <scope>NUCLEOTIDE SEQUENCE [LARGE SCALE GENOMIC DNA]</scope>
    <source>
        <strain evidence="3 4">KB1</strain>
    </source>
</reference>
<protein>
    <submittedName>
        <fullName evidence="3">Deazaflavin-dependent oxidoreductase, nitroreductase family</fullName>
    </submittedName>
</protein>
<dbReference type="SUPFAM" id="SSF50475">
    <property type="entry name" value="FMN-binding split barrel"/>
    <property type="match status" value="1"/>
</dbReference>
<organism evidence="3 4">
    <name type="scientific">Rhodococcus erythropolis</name>
    <name type="common">Arthrobacter picolinophilus</name>
    <dbReference type="NCBI Taxonomy" id="1833"/>
    <lineage>
        <taxon>Bacteria</taxon>
        <taxon>Bacillati</taxon>
        <taxon>Actinomycetota</taxon>
        <taxon>Actinomycetes</taxon>
        <taxon>Mycobacteriales</taxon>
        <taxon>Nocardiaceae</taxon>
        <taxon>Rhodococcus</taxon>
        <taxon>Rhodococcus erythropolis group</taxon>
    </lineage>
</organism>
<dbReference type="Gene3D" id="2.30.110.10">
    <property type="entry name" value="Electron Transport, Fmn-binding Protein, Chain A"/>
    <property type="match status" value="1"/>
</dbReference>
<evidence type="ECO:0000256" key="2">
    <source>
        <dbReference type="ARBA" id="ARBA00049106"/>
    </source>
</evidence>
<dbReference type="InterPro" id="IPR012349">
    <property type="entry name" value="Split_barrel_FMN-bd"/>
</dbReference>
<proteinExistence type="inferred from homology"/>
<dbReference type="Proteomes" id="UP000502345">
    <property type="component" value="Chromosome"/>
</dbReference>
<dbReference type="PANTHER" id="PTHR39428">
    <property type="entry name" value="F420H(2)-DEPENDENT QUINONE REDUCTASE RV1261C"/>
    <property type="match status" value="1"/>
</dbReference>